<geneLocation type="plasmid" evidence="1 2">
    <name>unnamed2</name>
</geneLocation>
<sequence>MLLQAEKLKFVPELFQERPDLMEEVLKIDVSEDHVGTKTNPEMARFYTKCGCTTGAGYWVDTAIDSKEIELFVCGNCGTWSMSVTY</sequence>
<dbReference type="Proteomes" id="UP000479114">
    <property type="component" value="Plasmid unnamed2"/>
</dbReference>
<accession>A0A6C0PBH8</accession>
<dbReference type="EMBL" id="CP048288">
    <property type="protein sequence ID" value="QHW35816.1"/>
    <property type="molecule type" value="Genomic_DNA"/>
</dbReference>
<dbReference type="KEGG" id="prz:GZH47_33530"/>
<protein>
    <submittedName>
        <fullName evidence="1">Uncharacterized protein</fullName>
    </submittedName>
</protein>
<reference evidence="1 2" key="1">
    <citation type="submission" date="2020-02" db="EMBL/GenBank/DDBJ databases">
        <title>Paenibacillus sp. nov., isolated from rhizosphere soil of tomato.</title>
        <authorList>
            <person name="Weon H.-Y."/>
            <person name="Lee S.A."/>
        </authorList>
    </citation>
    <scope>NUCLEOTIDE SEQUENCE [LARGE SCALE GENOMIC DNA]</scope>
    <source>
        <strain evidence="1 2">14171R-81</strain>
        <plasmid evidence="1 2">unnamed2</plasmid>
    </source>
</reference>
<evidence type="ECO:0000313" key="2">
    <source>
        <dbReference type="Proteomes" id="UP000479114"/>
    </source>
</evidence>
<gene>
    <name evidence="1" type="ORF">GZH47_33530</name>
</gene>
<dbReference type="AlphaFoldDB" id="A0A6C0PBH8"/>
<evidence type="ECO:0000313" key="1">
    <source>
        <dbReference type="EMBL" id="QHW35816.1"/>
    </source>
</evidence>
<name>A0A6C0PBH8_9BACL</name>
<organism evidence="1 2">
    <name type="scientific">Paenibacillus rhizovicinus</name>
    <dbReference type="NCBI Taxonomy" id="2704463"/>
    <lineage>
        <taxon>Bacteria</taxon>
        <taxon>Bacillati</taxon>
        <taxon>Bacillota</taxon>
        <taxon>Bacilli</taxon>
        <taxon>Bacillales</taxon>
        <taxon>Paenibacillaceae</taxon>
        <taxon>Paenibacillus</taxon>
    </lineage>
</organism>
<keyword evidence="1" id="KW-0614">Plasmid</keyword>
<proteinExistence type="predicted"/>
<dbReference type="RefSeq" id="WP_162645950.1">
    <property type="nucleotide sequence ID" value="NZ_CP048288.1"/>
</dbReference>
<keyword evidence="2" id="KW-1185">Reference proteome</keyword>